<dbReference type="PANTHER" id="PTHR47723">
    <property type="entry name" value="OS05G0353850 PROTEIN"/>
    <property type="match status" value="1"/>
</dbReference>
<accession>A0ABR2EMY9</accession>
<dbReference type="InterPro" id="IPR012337">
    <property type="entry name" value="RNaseH-like_sf"/>
</dbReference>
<protein>
    <recommendedName>
        <fullName evidence="1">RNase H type-1 domain-containing protein</fullName>
    </recommendedName>
</protein>
<evidence type="ECO:0000313" key="3">
    <source>
        <dbReference type="Proteomes" id="UP001472677"/>
    </source>
</evidence>
<dbReference type="Pfam" id="PF13456">
    <property type="entry name" value="RVT_3"/>
    <property type="match status" value="1"/>
</dbReference>
<evidence type="ECO:0000313" key="2">
    <source>
        <dbReference type="EMBL" id="KAK8563366.1"/>
    </source>
</evidence>
<gene>
    <name evidence="2" type="ORF">V6N12_035514</name>
</gene>
<sequence>MGTYQSLAREGWKVGVFLLVTEPPRPVMVTDMVRESGVGIGVTLNLSYREIWCSGLLRFLHLYVMLVRISQYGEGRIHIDSLPVRRTSSFQVERLRKMLMYGKEFGKSRCRKGSEYLFGLSFMIVCLQIWSVIDVILQPQICVGCVHRCCLVLASGESYREDILARGDRMVEECKHVLCSTQQVLQRHVEHSRWSAPPHGDEFGRWILGFARFVGCFDALVAELWAIHDGLSQAWVSGYSRVEIESNYLEAVRIINSSSDALDGSALVTSTKDLVAREWDVVVHHVGRVNNRVADILASRGRGIDVVQKVFLVLPADIVSLIEGELSGSMLAVWEAAGIG</sequence>
<name>A0ABR2EMY9_9ROSI</name>
<keyword evidence="3" id="KW-1185">Reference proteome</keyword>
<dbReference type="SUPFAM" id="SSF53098">
    <property type="entry name" value="Ribonuclease H-like"/>
    <property type="match status" value="1"/>
</dbReference>
<comment type="caution">
    <text evidence="2">The sequence shown here is derived from an EMBL/GenBank/DDBJ whole genome shotgun (WGS) entry which is preliminary data.</text>
</comment>
<dbReference type="CDD" id="cd06222">
    <property type="entry name" value="RNase_H_like"/>
    <property type="match status" value="1"/>
</dbReference>
<dbReference type="InterPro" id="IPR053151">
    <property type="entry name" value="RNase_H-like"/>
</dbReference>
<dbReference type="Gene3D" id="3.30.420.10">
    <property type="entry name" value="Ribonuclease H-like superfamily/Ribonuclease H"/>
    <property type="match status" value="1"/>
</dbReference>
<organism evidence="2 3">
    <name type="scientific">Hibiscus sabdariffa</name>
    <name type="common">roselle</name>
    <dbReference type="NCBI Taxonomy" id="183260"/>
    <lineage>
        <taxon>Eukaryota</taxon>
        <taxon>Viridiplantae</taxon>
        <taxon>Streptophyta</taxon>
        <taxon>Embryophyta</taxon>
        <taxon>Tracheophyta</taxon>
        <taxon>Spermatophyta</taxon>
        <taxon>Magnoliopsida</taxon>
        <taxon>eudicotyledons</taxon>
        <taxon>Gunneridae</taxon>
        <taxon>Pentapetalae</taxon>
        <taxon>rosids</taxon>
        <taxon>malvids</taxon>
        <taxon>Malvales</taxon>
        <taxon>Malvaceae</taxon>
        <taxon>Malvoideae</taxon>
        <taxon>Hibiscus</taxon>
    </lineage>
</organism>
<proteinExistence type="predicted"/>
<dbReference type="InterPro" id="IPR036397">
    <property type="entry name" value="RNaseH_sf"/>
</dbReference>
<evidence type="ECO:0000259" key="1">
    <source>
        <dbReference type="Pfam" id="PF13456"/>
    </source>
</evidence>
<reference evidence="2 3" key="1">
    <citation type="journal article" date="2024" name="G3 (Bethesda)">
        <title>Genome assembly of Hibiscus sabdariffa L. provides insights into metabolisms of medicinal natural products.</title>
        <authorList>
            <person name="Kim T."/>
        </authorList>
    </citation>
    <scope>NUCLEOTIDE SEQUENCE [LARGE SCALE GENOMIC DNA]</scope>
    <source>
        <strain evidence="2">TK-2024</strain>
        <tissue evidence="2">Old leaves</tissue>
    </source>
</reference>
<dbReference type="Proteomes" id="UP001472677">
    <property type="component" value="Unassembled WGS sequence"/>
</dbReference>
<dbReference type="InterPro" id="IPR044730">
    <property type="entry name" value="RNase_H-like_dom_plant"/>
</dbReference>
<dbReference type="InterPro" id="IPR002156">
    <property type="entry name" value="RNaseH_domain"/>
</dbReference>
<dbReference type="PANTHER" id="PTHR47723:SF19">
    <property type="entry name" value="POLYNUCLEOTIDYL TRANSFERASE, RIBONUCLEASE H-LIKE SUPERFAMILY PROTEIN"/>
    <property type="match status" value="1"/>
</dbReference>
<feature type="domain" description="RNase H type-1" evidence="1">
    <location>
        <begin position="202"/>
        <end position="300"/>
    </location>
</feature>
<dbReference type="EMBL" id="JBBPBM010000011">
    <property type="protein sequence ID" value="KAK8563366.1"/>
    <property type="molecule type" value="Genomic_DNA"/>
</dbReference>